<dbReference type="AlphaFoldDB" id="A0A1B9DTA8"/>
<dbReference type="RefSeq" id="WP_066336542.1">
    <property type="nucleotide sequence ID" value="NZ_CP017688.1"/>
</dbReference>
<accession>A0A1B9DTA8</accession>
<feature type="chain" id="PRO_5008624669" description="Lipoprotein" evidence="1">
    <location>
        <begin position="22"/>
        <end position="221"/>
    </location>
</feature>
<dbReference type="PROSITE" id="PS51257">
    <property type="entry name" value="PROKAR_LIPOPROTEIN"/>
    <property type="match status" value="1"/>
</dbReference>
<keyword evidence="3" id="KW-1185">Reference proteome</keyword>
<evidence type="ECO:0000256" key="1">
    <source>
        <dbReference type="SAM" id="SignalP"/>
    </source>
</evidence>
<name>A0A1B9DTA8_9FLAO</name>
<dbReference type="Proteomes" id="UP000093510">
    <property type="component" value="Unassembled WGS sequence"/>
</dbReference>
<comment type="caution">
    <text evidence="2">The sequence shown here is derived from an EMBL/GenBank/DDBJ whole genome shotgun (WGS) entry which is preliminary data.</text>
</comment>
<proteinExistence type="predicted"/>
<evidence type="ECO:0008006" key="4">
    <source>
        <dbReference type="Google" id="ProtNLM"/>
    </source>
</evidence>
<sequence length="221" mass="25045">MRLLKLTVGIFLALTLTSCVTTLPLNQQFYNTKKVGVILQVDSIGMAKAGGQGLLDMALTPGNRFTEPLKKVEPKLKMNETIQTEITNILKSKNKTFEFITEKFDYSTLNKFEKPNSNKKYSKKDFRNFKSKNNVDEIMFVKVKYGILVSYYGMIELDKQGYVNIGTEVIDLTDNSLLQQETFQTAAKMNGNWKKGDDYGNLTNSIQEAINSSITTLKTKF</sequence>
<dbReference type="OrthoDB" id="1341110at2"/>
<keyword evidence="1" id="KW-0732">Signal</keyword>
<organism evidence="2 3">
    <name type="scientific">Flavobacterium crassostreae</name>
    <dbReference type="NCBI Taxonomy" id="1763534"/>
    <lineage>
        <taxon>Bacteria</taxon>
        <taxon>Pseudomonadati</taxon>
        <taxon>Bacteroidota</taxon>
        <taxon>Flavobacteriia</taxon>
        <taxon>Flavobacteriales</taxon>
        <taxon>Flavobacteriaceae</taxon>
        <taxon>Flavobacterium</taxon>
    </lineage>
</organism>
<protein>
    <recommendedName>
        <fullName evidence="4">Lipoprotein</fullName>
    </recommendedName>
</protein>
<reference evidence="2 3" key="1">
    <citation type="submission" date="2016-03" db="EMBL/GenBank/DDBJ databases">
        <authorList>
            <person name="Ploux O."/>
        </authorList>
    </citation>
    <scope>NUCLEOTIDE SEQUENCE [LARGE SCALE GENOMIC DNA]</scope>
    <source>
        <strain evidence="2 3">LPB0076</strain>
    </source>
</reference>
<feature type="signal peptide" evidence="1">
    <location>
        <begin position="1"/>
        <end position="21"/>
    </location>
</feature>
<gene>
    <name evidence="2" type="ORF">LPBF_11305</name>
</gene>
<evidence type="ECO:0000313" key="2">
    <source>
        <dbReference type="EMBL" id="OCB72933.1"/>
    </source>
</evidence>
<dbReference type="STRING" id="1763534.GCA_001831475_02065"/>
<evidence type="ECO:0000313" key="3">
    <source>
        <dbReference type="Proteomes" id="UP000093510"/>
    </source>
</evidence>
<dbReference type="EMBL" id="LVEP01000046">
    <property type="protein sequence ID" value="OCB72933.1"/>
    <property type="molecule type" value="Genomic_DNA"/>
</dbReference>